<feature type="compositionally biased region" description="Basic and acidic residues" evidence="1">
    <location>
        <begin position="25"/>
        <end position="42"/>
    </location>
</feature>
<feature type="region of interest" description="Disordered" evidence="1">
    <location>
        <begin position="111"/>
        <end position="153"/>
    </location>
</feature>
<protein>
    <recommendedName>
        <fullName evidence="4">BRCT domain-containing protein</fullName>
    </recommendedName>
</protein>
<keyword evidence="3" id="KW-1185">Reference proteome</keyword>
<reference evidence="2 3" key="1">
    <citation type="submission" date="2022-01" db="EMBL/GenBank/DDBJ databases">
        <title>A chromosomal length assembly of Cordylochernes scorpioides.</title>
        <authorList>
            <person name="Zeh D."/>
            <person name="Zeh J."/>
        </authorList>
    </citation>
    <scope>NUCLEOTIDE SEQUENCE [LARGE SCALE GENOMIC DNA]</scope>
    <source>
        <strain evidence="2">IN4F17</strain>
        <tissue evidence="2">Whole Body</tissue>
    </source>
</reference>
<evidence type="ECO:0000313" key="2">
    <source>
        <dbReference type="EMBL" id="UYV75602.1"/>
    </source>
</evidence>
<dbReference type="Proteomes" id="UP001235939">
    <property type="component" value="Chromosome 13"/>
</dbReference>
<dbReference type="EMBL" id="CP092875">
    <property type="protein sequence ID" value="UYV75602.1"/>
    <property type="molecule type" value="Genomic_DNA"/>
</dbReference>
<name>A0ABY6L5W7_9ARAC</name>
<evidence type="ECO:0008006" key="4">
    <source>
        <dbReference type="Google" id="ProtNLM"/>
    </source>
</evidence>
<proteinExistence type="predicted"/>
<feature type="compositionally biased region" description="Basic residues" evidence="1">
    <location>
        <begin position="126"/>
        <end position="141"/>
    </location>
</feature>
<sequence>MLNHSDGDGSTRLPDISGIALVARDGIDRTTRTERTRMKGRSDNSTIETQRHANSPVGAKHVNPAAARGDVTAPKTAATTSETPASPASLNWADSEMAEVDDNEGFIVVKGKKRRLGSTSPEHAARQPKKPGNRRSSHQQKRPTGPRSMPPQEIKATRANIADAKARQTSTNHENYIFVELCPDIPDYSYLRAIGNLVGGPGRISQFNRMNGHYVVGLATKDHASRLVEVGLDIEGTHLKVFPFRKEQNASPSQICPASSRTAPSWRPCATSAP</sequence>
<feature type="compositionally biased region" description="Low complexity" evidence="1">
    <location>
        <begin position="72"/>
        <end position="89"/>
    </location>
</feature>
<evidence type="ECO:0000313" key="3">
    <source>
        <dbReference type="Proteomes" id="UP001235939"/>
    </source>
</evidence>
<evidence type="ECO:0000256" key="1">
    <source>
        <dbReference type="SAM" id="MobiDB-lite"/>
    </source>
</evidence>
<accession>A0ABY6L5W7</accession>
<gene>
    <name evidence="2" type="ORF">LAZ67_13000711</name>
</gene>
<feature type="region of interest" description="Disordered" evidence="1">
    <location>
        <begin position="25"/>
        <end position="91"/>
    </location>
</feature>
<organism evidence="2 3">
    <name type="scientific">Cordylochernes scorpioides</name>
    <dbReference type="NCBI Taxonomy" id="51811"/>
    <lineage>
        <taxon>Eukaryota</taxon>
        <taxon>Metazoa</taxon>
        <taxon>Ecdysozoa</taxon>
        <taxon>Arthropoda</taxon>
        <taxon>Chelicerata</taxon>
        <taxon>Arachnida</taxon>
        <taxon>Pseudoscorpiones</taxon>
        <taxon>Cheliferoidea</taxon>
        <taxon>Chernetidae</taxon>
        <taxon>Cordylochernes</taxon>
    </lineage>
</organism>
<feature type="region of interest" description="Disordered" evidence="1">
    <location>
        <begin position="251"/>
        <end position="274"/>
    </location>
</feature>
<feature type="compositionally biased region" description="Polar residues" evidence="1">
    <location>
        <begin position="251"/>
        <end position="263"/>
    </location>
</feature>